<evidence type="ECO:0000313" key="3">
    <source>
        <dbReference type="Proteomes" id="UP001283361"/>
    </source>
</evidence>
<name>A0AAE0Y183_9GAST</name>
<feature type="region of interest" description="Disordered" evidence="1">
    <location>
        <begin position="1"/>
        <end position="48"/>
    </location>
</feature>
<keyword evidence="3" id="KW-1185">Reference proteome</keyword>
<protein>
    <submittedName>
        <fullName evidence="2">Uncharacterized protein</fullName>
    </submittedName>
</protein>
<comment type="caution">
    <text evidence="2">The sequence shown here is derived from an EMBL/GenBank/DDBJ whole genome shotgun (WGS) entry which is preliminary data.</text>
</comment>
<dbReference type="Proteomes" id="UP001283361">
    <property type="component" value="Unassembled WGS sequence"/>
</dbReference>
<reference evidence="2" key="1">
    <citation type="journal article" date="2023" name="G3 (Bethesda)">
        <title>A reference genome for the long-term kleptoplast-retaining sea slug Elysia crispata morphotype clarki.</title>
        <authorList>
            <person name="Eastman K.E."/>
            <person name="Pendleton A.L."/>
            <person name="Shaikh M.A."/>
            <person name="Suttiyut T."/>
            <person name="Ogas R."/>
            <person name="Tomko P."/>
            <person name="Gavelis G."/>
            <person name="Widhalm J.R."/>
            <person name="Wisecaver J.H."/>
        </authorList>
    </citation>
    <scope>NUCLEOTIDE SEQUENCE</scope>
    <source>
        <strain evidence="2">ECLA1</strain>
    </source>
</reference>
<proteinExistence type="predicted"/>
<gene>
    <name evidence="2" type="ORF">RRG08_053613</name>
</gene>
<organism evidence="2 3">
    <name type="scientific">Elysia crispata</name>
    <name type="common">lettuce slug</name>
    <dbReference type="NCBI Taxonomy" id="231223"/>
    <lineage>
        <taxon>Eukaryota</taxon>
        <taxon>Metazoa</taxon>
        <taxon>Spiralia</taxon>
        <taxon>Lophotrochozoa</taxon>
        <taxon>Mollusca</taxon>
        <taxon>Gastropoda</taxon>
        <taxon>Heterobranchia</taxon>
        <taxon>Euthyneura</taxon>
        <taxon>Panpulmonata</taxon>
        <taxon>Sacoglossa</taxon>
        <taxon>Placobranchoidea</taxon>
        <taxon>Plakobranchidae</taxon>
        <taxon>Elysia</taxon>
    </lineage>
</organism>
<dbReference type="AlphaFoldDB" id="A0AAE0Y183"/>
<accession>A0AAE0Y183</accession>
<evidence type="ECO:0000256" key="1">
    <source>
        <dbReference type="SAM" id="MobiDB-lite"/>
    </source>
</evidence>
<dbReference type="EMBL" id="JAWDGP010007144">
    <property type="protein sequence ID" value="KAK3729416.1"/>
    <property type="molecule type" value="Genomic_DNA"/>
</dbReference>
<sequence>MKSISTGDETKGATNVRGGELLPQPVSPSPDNPAERQPSGGALSSKQEIEAGAKRVALQINDHIIVLVRSC</sequence>
<evidence type="ECO:0000313" key="2">
    <source>
        <dbReference type="EMBL" id="KAK3729416.1"/>
    </source>
</evidence>